<keyword evidence="2" id="KW-0812">Transmembrane</keyword>
<keyword evidence="2" id="KW-0472">Membrane</keyword>
<feature type="coiled-coil region" evidence="1">
    <location>
        <begin position="223"/>
        <end position="280"/>
    </location>
</feature>
<dbReference type="EMBL" id="JBHTIM010000001">
    <property type="protein sequence ID" value="MFD0781295.1"/>
    <property type="molecule type" value="Genomic_DNA"/>
</dbReference>
<organism evidence="4 5">
    <name type="scientific">Microbacterium koreense</name>
    <dbReference type="NCBI Taxonomy" id="323761"/>
    <lineage>
        <taxon>Bacteria</taxon>
        <taxon>Bacillati</taxon>
        <taxon>Actinomycetota</taxon>
        <taxon>Actinomycetes</taxon>
        <taxon>Micrococcales</taxon>
        <taxon>Microbacteriaceae</taxon>
        <taxon>Microbacterium</taxon>
    </lineage>
</organism>
<evidence type="ECO:0000256" key="1">
    <source>
        <dbReference type="SAM" id="Coils"/>
    </source>
</evidence>
<keyword evidence="2" id="KW-1133">Transmembrane helix</keyword>
<protein>
    <submittedName>
        <fullName evidence="4">DUF4349 domain-containing protein</fullName>
    </submittedName>
</protein>
<feature type="transmembrane region" description="Helical" evidence="2">
    <location>
        <begin position="47"/>
        <end position="67"/>
    </location>
</feature>
<feature type="transmembrane region" description="Helical" evidence="2">
    <location>
        <begin position="322"/>
        <end position="347"/>
    </location>
</feature>
<sequence length="358" mass="37460">MNRTHDDIQLPDLDDERVDVIERRVFAQIADERTRARSRQRRRSRGWMIGGVAAAVIAVAALIAPSIGGLVGTTSSGDTAVMPAVDGGVDVGEIVIGGTSEGADAAEESAVAPEGEIAERDIIANASAHLVADDVIRATDAIADAARDRGGYVESLQVGTMYVTDIVDSTSGSAITSPTEPADTAWVSVRVPAADLEDMLRELPAIGEVTTSSIDRTDVTAQTVDLEARLAAARASVERLSELMGEAGDLSDLIAAEAALAERQAIVESYEREVEMLADQVAMSTLSVSITSPADTVEADPAGFVDGLAAGWNGLIATVNGLVIAFGFMIPWLGVLAVAGAAVWVILRLVRRRRASRT</sequence>
<comment type="caution">
    <text evidence="4">The sequence shown here is derived from an EMBL/GenBank/DDBJ whole genome shotgun (WGS) entry which is preliminary data.</text>
</comment>
<keyword evidence="5" id="KW-1185">Reference proteome</keyword>
<dbReference type="InterPro" id="IPR025645">
    <property type="entry name" value="DUF4349"/>
</dbReference>
<evidence type="ECO:0000313" key="4">
    <source>
        <dbReference type="EMBL" id="MFD0781295.1"/>
    </source>
</evidence>
<dbReference type="RefSeq" id="WP_378749860.1">
    <property type="nucleotide sequence ID" value="NZ_JBHSSV010000002.1"/>
</dbReference>
<evidence type="ECO:0000313" key="5">
    <source>
        <dbReference type="Proteomes" id="UP001597042"/>
    </source>
</evidence>
<evidence type="ECO:0000259" key="3">
    <source>
        <dbReference type="Pfam" id="PF14257"/>
    </source>
</evidence>
<accession>A0ABW2ZS20</accession>
<reference evidence="5" key="1">
    <citation type="journal article" date="2019" name="Int. J. Syst. Evol. Microbiol.">
        <title>The Global Catalogue of Microorganisms (GCM) 10K type strain sequencing project: providing services to taxonomists for standard genome sequencing and annotation.</title>
        <authorList>
            <consortium name="The Broad Institute Genomics Platform"/>
            <consortium name="The Broad Institute Genome Sequencing Center for Infectious Disease"/>
            <person name="Wu L."/>
            <person name="Ma J."/>
        </authorList>
    </citation>
    <scope>NUCLEOTIDE SEQUENCE [LARGE SCALE GENOMIC DNA]</scope>
    <source>
        <strain evidence="5">CCUG 50754</strain>
    </source>
</reference>
<dbReference type="Proteomes" id="UP001597042">
    <property type="component" value="Unassembled WGS sequence"/>
</dbReference>
<gene>
    <name evidence="4" type="ORF">ACFQZV_08285</name>
</gene>
<keyword evidence="1" id="KW-0175">Coiled coil</keyword>
<name>A0ABW2ZS20_9MICO</name>
<proteinExistence type="predicted"/>
<evidence type="ECO:0000256" key="2">
    <source>
        <dbReference type="SAM" id="Phobius"/>
    </source>
</evidence>
<feature type="domain" description="DUF4349" evidence="3">
    <location>
        <begin position="120"/>
        <end position="344"/>
    </location>
</feature>
<dbReference type="Pfam" id="PF14257">
    <property type="entry name" value="DUF4349"/>
    <property type="match status" value="1"/>
</dbReference>